<sequence>MKEYDNGENGCVKCGHTEAKTKEIATTGTGLSRYLDVQHNHFTVVYCTSCGYSELYNKSSSRGSNIIDLFFGG</sequence>
<accession>A0A3D8X8U1</accession>
<name>A0A3D8X8U1_PRIMG</name>
<protein>
    <recommendedName>
        <fullName evidence="3">Nucleic acid-binding protein</fullName>
    </recommendedName>
</protein>
<dbReference type="AlphaFoldDB" id="A0A3D8X8U1"/>
<comment type="caution">
    <text evidence="1">The sequence shown here is derived from an EMBL/GenBank/DDBJ whole genome shotgun (WGS) entry which is preliminary data.</text>
</comment>
<proteinExistence type="predicted"/>
<dbReference type="EMBL" id="PQWM01000006">
    <property type="protein sequence ID" value="RDZ18200.1"/>
    <property type="molecule type" value="Genomic_DNA"/>
</dbReference>
<dbReference type="RefSeq" id="WP_116072368.1">
    <property type="nucleotide sequence ID" value="NZ_CP187630.1"/>
</dbReference>
<evidence type="ECO:0000313" key="2">
    <source>
        <dbReference type="Proteomes" id="UP000256519"/>
    </source>
</evidence>
<evidence type="ECO:0008006" key="3">
    <source>
        <dbReference type="Google" id="ProtNLM"/>
    </source>
</evidence>
<evidence type="ECO:0000313" key="1">
    <source>
        <dbReference type="EMBL" id="RDZ18200.1"/>
    </source>
</evidence>
<dbReference type="Proteomes" id="UP000256519">
    <property type="component" value="Unassembled WGS sequence"/>
</dbReference>
<reference evidence="1 2" key="1">
    <citation type="journal article" date="2018" name="Appl. Environ. Microbiol.">
        <title>Antimicrobial susceptibility testing and tentative epidemiological cut-off values of five Bacillus species relevant for use as animal feed additives or for plant protection.</title>
        <authorList>
            <person name="Agerso Y."/>
            <person name="Stuer-Lauridsen B."/>
            <person name="Bjerre K."/>
            <person name="Jensen M.G."/>
            <person name="Johansen E."/>
            <person name="Bennedsen M."/>
            <person name="Brockmann E."/>
            <person name="Nielsen B."/>
        </authorList>
    </citation>
    <scope>NUCLEOTIDE SEQUENCE [LARGE SCALE GENOMIC DNA]</scope>
    <source>
        <strain evidence="1 2">CHCC20162</strain>
    </source>
</reference>
<dbReference type="Pfam" id="PF09855">
    <property type="entry name" value="Zn_ribbon_13"/>
    <property type="match status" value="1"/>
</dbReference>
<gene>
    <name evidence="1" type="ORF">C3744_04810</name>
</gene>
<dbReference type="InterPro" id="IPR018652">
    <property type="entry name" value="DUF2082_NA-bd_Znr"/>
</dbReference>
<organism evidence="1 2">
    <name type="scientific">Priestia megaterium</name>
    <name type="common">Bacillus megaterium</name>
    <dbReference type="NCBI Taxonomy" id="1404"/>
    <lineage>
        <taxon>Bacteria</taxon>
        <taxon>Bacillati</taxon>
        <taxon>Bacillota</taxon>
        <taxon>Bacilli</taxon>
        <taxon>Bacillales</taxon>
        <taxon>Bacillaceae</taxon>
        <taxon>Priestia</taxon>
    </lineage>
</organism>